<proteinExistence type="predicted"/>
<accession>A0A448XKK5</accession>
<feature type="compositionally biased region" description="Low complexity" evidence="1">
    <location>
        <begin position="40"/>
        <end position="52"/>
    </location>
</feature>
<dbReference type="AlphaFoldDB" id="A0A448XKK5"/>
<dbReference type="EMBL" id="CAAALY010259239">
    <property type="protein sequence ID" value="VEL38855.1"/>
    <property type="molecule type" value="Genomic_DNA"/>
</dbReference>
<keyword evidence="3" id="KW-1185">Reference proteome</keyword>
<protein>
    <submittedName>
        <fullName evidence="2">Uncharacterized protein</fullName>
    </submittedName>
</protein>
<feature type="compositionally biased region" description="Basic residues" evidence="1">
    <location>
        <begin position="10"/>
        <end position="22"/>
    </location>
</feature>
<organism evidence="2 3">
    <name type="scientific">Protopolystoma xenopodis</name>
    <dbReference type="NCBI Taxonomy" id="117903"/>
    <lineage>
        <taxon>Eukaryota</taxon>
        <taxon>Metazoa</taxon>
        <taxon>Spiralia</taxon>
        <taxon>Lophotrochozoa</taxon>
        <taxon>Platyhelminthes</taxon>
        <taxon>Monogenea</taxon>
        <taxon>Polyopisthocotylea</taxon>
        <taxon>Polystomatidea</taxon>
        <taxon>Polystomatidae</taxon>
        <taxon>Protopolystoma</taxon>
    </lineage>
</organism>
<evidence type="ECO:0000256" key="1">
    <source>
        <dbReference type="SAM" id="MobiDB-lite"/>
    </source>
</evidence>
<reference evidence="2" key="1">
    <citation type="submission" date="2018-11" db="EMBL/GenBank/DDBJ databases">
        <authorList>
            <consortium name="Pathogen Informatics"/>
        </authorList>
    </citation>
    <scope>NUCLEOTIDE SEQUENCE</scope>
</reference>
<name>A0A448XKK5_9PLAT</name>
<feature type="region of interest" description="Disordered" evidence="1">
    <location>
        <begin position="1"/>
        <end position="80"/>
    </location>
</feature>
<evidence type="ECO:0000313" key="2">
    <source>
        <dbReference type="EMBL" id="VEL38855.1"/>
    </source>
</evidence>
<comment type="caution">
    <text evidence="2">The sequence shown here is derived from an EMBL/GenBank/DDBJ whole genome shotgun (WGS) entry which is preliminary data.</text>
</comment>
<evidence type="ECO:0000313" key="3">
    <source>
        <dbReference type="Proteomes" id="UP000784294"/>
    </source>
</evidence>
<sequence length="100" mass="11505">MTDESLSPFHRNRVRLPRKQRRHESSNKANRQLVKRNRPSSSGGSDLRVSSLNTFPRNGSRLDRNPRFPRARHLRSGTEAGYESSIQLIIKLQIVSKAQI</sequence>
<dbReference type="Proteomes" id="UP000784294">
    <property type="component" value="Unassembled WGS sequence"/>
</dbReference>
<gene>
    <name evidence="2" type="ORF">PXEA_LOCUS32295</name>
</gene>